<accession>A0A1J8PMF2</accession>
<evidence type="ECO:0000256" key="4">
    <source>
        <dbReference type="ARBA" id="ARBA00022723"/>
    </source>
</evidence>
<name>A0A1J8PMF2_9AGAM</name>
<keyword evidence="5" id="KW-1133">Transmembrane helix</keyword>
<evidence type="ECO:0000256" key="1">
    <source>
        <dbReference type="ARBA" id="ARBA00004370"/>
    </source>
</evidence>
<comment type="caution">
    <text evidence="9">The sequence shown here is derived from an EMBL/GenBank/DDBJ whole genome shotgun (WGS) entry which is preliminary data.</text>
</comment>
<keyword evidence="7" id="KW-0408">Iron</keyword>
<gene>
    <name evidence="9" type="ORF">AZE42_09935</name>
</gene>
<dbReference type="EMBL" id="LVVM01006071">
    <property type="protein sequence ID" value="OJA08987.1"/>
    <property type="molecule type" value="Genomic_DNA"/>
</dbReference>
<evidence type="ECO:0000256" key="2">
    <source>
        <dbReference type="ARBA" id="ARBA00022617"/>
    </source>
</evidence>
<keyword evidence="4" id="KW-0479">Metal-binding</keyword>
<keyword evidence="10" id="KW-1185">Reference proteome</keyword>
<dbReference type="GO" id="GO:0004497">
    <property type="term" value="F:monooxygenase activity"/>
    <property type="evidence" value="ECO:0007669"/>
    <property type="project" value="InterPro"/>
</dbReference>
<dbReference type="InterPro" id="IPR036396">
    <property type="entry name" value="Cyt_P450_sf"/>
</dbReference>
<keyword evidence="6" id="KW-0560">Oxidoreductase</keyword>
<dbReference type="GO" id="GO:0020037">
    <property type="term" value="F:heme binding"/>
    <property type="evidence" value="ECO:0007669"/>
    <property type="project" value="InterPro"/>
</dbReference>
<comment type="subcellular location">
    <subcellularLocation>
        <location evidence="1">Membrane</location>
    </subcellularLocation>
</comment>
<sequence>MPYATAFIKVRDVVYLRYYDVALSLQEVLRFYPVVYHAYRCADNDDILPLSQPITTRFGKAIRELPVPKGTRIVTSIAAYNRIKDLWGEDAHVFNPERWLNGAAKEKKATSVGVYSNLMTFLGGARTCIGWRFAEVEIQVFLTDIVGKFEFAPTDKSGRVRLEASGLTTPTVGGEFEKGVQLPLRVSVAPRTEKVY</sequence>
<dbReference type="SUPFAM" id="SSF48264">
    <property type="entry name" value="Cytochrome P450"/>
    <property type="match status" value="1"/>
</dbReference>
<dbReference type="OrthoDB" id="1470350at2759"/>
<evidence type="ECO:0000256" key="5">
    <source>
        <dbReference type="ARBA" id="ARBA00022989"/>
    </source>
</evidence>
<evidence type="ECO:0000256" key="3">
    <source>
        <dbReference type="ARBA" id="ARBA00022692"/>
    </source>
</evidence>
<dbReference type="GO" id="GO:0005506">
    <property type="term" value="F:iron ion binding"/>
    <property type="evidence" value="ECO:0007669"/>
    <property type="project" value="InterPro"/>
</dbReference>
<organism evidence="9 10">
    <name type="scientific">Rhizopogon vesiculosus</name>
    <dbReference type="NCBI Taxonomy" id="180088"/>
    <lineage>
        <taxon>Eukaryota</taxon>
        <taxon>Fungi</taxon>
        <taxon>Dikarya</taxon>
        <taxon>Basidiomycota</taxon>
        <taxon>Agaricomycotina</taxon>
        <taxon>Agaricomycetes</taxon>
        <taxon>Agaricomycetidae</taxon>
        <taxon>Boletales</taxon>
        <taxon>Suillineae</taxon>
        <taxon>Rhizopogonaceae</taxon>
        <taxon>Rhizopogon</taxon>
    </lineage>
</organism>
<dbReference type="InterPro" id="IPR050665">
    <property type="entry name" value="Cytochrome_P450_Monooxygen"/>
</dbReference>
<evidence type="ECO:0000313" key="10">
    <source>
        <dbReference type="Proteomes" id="UP000183567"/>
    </source>
</evidence>
<dbReference type="GO" id="GO:0016020">
    <property type="term" value="C:membrane"/>
    <property type="evidence" value="ECO:0007669"/>
    <property type="project" value="UniProtKB-SubCell"/>
</dbReference>
<dbReference type="Proteomes" id="UP000183567">
    <property type="component" value="Unassembled WGS sequence"/>
</dbReference>
<dbReference type="STRING" id="180088.A0A1J8PMF2"/>
<protein>
    <recommendedName>
        <fullName evidence="11">Cytochrome P450</fullName>
    </recommendedName>
</protein>
<dbReference type="InterPro" id="IPR001128">
    <property type="entry name" value="Cyt_P450"/>
</dbReference>
<reference evidence="9 10" key="1">
    <citation type="submission" date="2016-03" db="EMBL/GenBank/DDBJ databases">
        <title>Comparative genomics of the ectomycorrhizal sister species Rhizopogon vinicolor and Rhizopogon vesiculosus (Basidiomycota: Boletales) reveals a divergence of the mating type B locus.</title>
        <authorList>
            <person name="Mujic A.B."/>
            <person name="Kuo A."/>
            <person name="Tritt A."/>
            <person name="Lipzen A."/>
            <person name="Chen C."/>
            <person name="Johnson J."/>
            <person name="Sharma A."/>
            <person name="Barry K."/>
            <person name="Grigoriev I.V."/>
            <person name="Spatafora J.W."/>
        </authorList>
    </citation>
    <scope>NUCLEOTIDE SEQUENCE [LARGE SCALE GENOMIC DNA]</scope>
    <source>
        <strain evidence="9 10">AM-OR11-056</strain>
    </source>
</reference>
<proteinExistence type="predicted"/>
<keyword evidence="8" id="KW-0472">Membrane</keyword>
<evidence type="ECO:0000313" key="9">
    <source>
        <dbReference type="EMBL" id="OJA08987.1"/>
    </source>
</evidence>
<dbReference type="AlphaFoldDB" id="A0A1J8PMF2"/>
<keyword evidence="3" id="KW-0812">Transmembrane</keyword>
<dbReference type="PANTHER" id="PTHR24282:SF211">
    <property type="entry name" value="CYTOCHROME P450-RELATED"/>
    <property type="match status" value="1"/>
</dbReference>
<evidence type="ECO:0000256" key="6">
    <source>
        <dbReference type="ARBA" id="ARBA00023002"/>
    </source>
</evidence>
<dbReference type="GO" id="GO:0016705">
    <property type="term" value="F:oxidoreductase activity, acting on paired donors, with incorporation or reduction of molecular oxygen"/>
    <property type="evidence" value="ECO:0007669"/>
    <property type="project" value="InterPro"/>
</dbReference>
<evidence type="ECO:0008006" key="11">
    <source>
        <dbReference type="Google" id="ProtNLM"/>
    </source>
</evidence>
<evidence type="ECO:0000256" key="8">
    <source>
        <dbReference type="ARBA" id="ARBA00023136"/>
    </source>
</evidence>
<evidence type="ECO:0000256" key="7">
    <source>
        <dbReference type="ARBA" id="ARBA00023004"/>
    </source>
</evidence>
<dbReference type="PANTHER" id="PTHR24282">
    <property type="entry name" value="CYTOCHROME P450 FAMILY MEMBER"/>
    <property type="match status" value="1"/>
</dbReference>
<dbReference type="Pfam" id="PF00067">
    <property type="entry name" value="p450"/>
    <property type="match status" value="1"/>
</dbReference>
<keyword evidence="2" id="KW-0349">Heme</keyword>
<dbReference type="Gene3D" id="1.10.630.10">
    <property type="entry name" value="Cytochrome P450"/>
    <property type="match status" value="1"/>
</dbReference>